<keyword evidence="3" id="KW-1185">Reference proteome</keyword>
<dbReference type="InterPro" id="IPR036291">
    <property type="entry name" value="NAD(P)-bd_dom_sf"/>
</dbReference>
<dbReference type="RefSeq" id="WP_260795620.1">
    <property type="nucleotide sequence ID" value="NZ_CP093313.1"/>
</dbReference>
<dbReference type="PANTHER" id="PTHR43162:SF1">
    <property type="entry name" value="PRESTALK A DIFFERENTIATION PROTEIN A"/>
    <property type="match status" value="1"/>
</dbReference>
<protein>
    <submittedName>
        <fullName evidence="2">NmrA family NAD(P)-binding protein</fullName>
    </submittedName>
</protein>
<reference evidence="2" key="1">
    <citation type="submission" date="2021-04" db="EMBL/GenBank/DDBJ databases">
        <title>Phylogenetic analysis of Acidobacteriaceae.</title>
        <authorList>
            <person name="Qiu L."/>
            <person name="Zhang Q."/>
        </authorList>
    </citation>
    <scope>NUCLEOTIDE SEQUENCE</scope>
    <source>
        <strain evidence="2">DSM 25168</strain>
    </source>
</reference>
<dbReference type="Pfam" id="PF05368">
    <property type="entry name" value="NmrA"/>
    <property type="match status" value="1"/>
</dbReference>
<dbReference type="SUPFAM" id="SSF51735">
    <property type="entry name" value="NAD(P)-binding Rossmann-fold domains"/>
    <property type="match status" value="1"/>
</dbReference>
<dbReference type="InterPro" id="IPR008030">
    <property type="entry name" value="NmrA-like"/>
</dbReference>
<evidence type="ECO:0000313" key="3">
    <source>
        <dbReference type="Proteomes" id="UP001059380"/>
    </source>
</evidence>
<evidence type="ECO:0000313" key="2">
    <source>
        <dbReference type="EMBL" id="UWZ85980.1"/>
    </source>
</evidence>
<sequence length="289" mass="31586">MRVLMIGATGRFAGLLVPELIKRGVWIRALVRSREAERAARDRGVDETVLGDLEDARGLISAAVGADGVFHIGPAFHPRESAMGVTMVNAAKAAGVRKFVYSGVIHPSLSKLTNHAAKRPVEEALYESGMTFTILQPASFMQNIEIEWPRIVETGLYALPYSQRAKVAYVDYRDVAEAAALAFVTERLDNGAFELSAPGMYSRIQVAGMISEALGRRIEAARIDFDEWADGAGLPEGPQRRGMQRLYANYDQYGFHGGNGIALRSALGREPRGLRQYFRELASSALKAA</sequence>
<dbReference type="EMBL" id="CP093313">
    <property type="protein sequence ID" value="UWZ85980.1"/>
    <property type="molecule type" value="Genomic_DNA"/>
</dbReference>
<evidence type="ECO:0000259" key="1">
    <source>
        <dbReference type="Pfam" id="PF05368"/>
    </source>
</evidence>
<organism evidence="2 3">
    <name type="scientific">Occallatibacter riparius</name>
    <dbReference type="NCBI Taxonomy" id="1002689"/>
    <lineage>
        <taxon>Bacteria</taxon>
        <taxon>Pseudomonadati</taxon>
        <taxon>Acidobacteriota</taxon>
        <taxon>Terriglobia</taxon>
        <taxon>Terriglobales</taxon>
        <taxon>Acidobacteriaceae</taxon>
        <taxon>Occallatibacter</taxon>
    </lineage>
</organism>
<dbReference type="PANTHER" id="PTHR43162">
    <property type="match status" value="1"/>
</dbReference>
<dbReference type="InterPro" id="IPR051604">
    <property type="entry name" value="Ergot_Alk_Oxidoreductase"/>
</dbReference>
<gene>
    <name evidence="2" type="ORF">MOP44_08550</name>
</gene>
<dbReference type="AlphaFoldDB" id="A0A9J7BSX8"/>
<dbReference type="Proteomes" id="UP001059380">
    <property type="component" value="Chromosome"/>
</dbReference>
<feature type="domain" description="NmrA-like" evidence="1">
    <location>
        <begin position="2"/>
        <end position="228"/>
    </location>
</feature>
<proteinExistence type="predicted"/>
<accession>A0A9J7BSX8</accession>
<name>A0A9J7BSX8_9BACT</name>
<dbReference type="Gene3D" id="3.90.25.10">
    <property type="entry name" value="UDP-galactose 4-epimerase, domain 1"/>
    <property type="match status" value="1"/>
</dbReference>
<dbReference type="KEGG" id="orp:MOP44_08550"/>
<dbReference type="Gene3D" id="3.40.50.720">
    <property type="entry name" value="NAD(P)-binding Rossmann-like Domain"/>
    <property type="match status" value="1"/>
</dbReference>